<gene>
    <name evidence="3" type="ORF">CA606_13915</name>
</gene>
<reference evidence="4" key="1">
    <citation type="submission" date="2017-09" db="EMBL/GenBank/DDBJ databases">
        <title>Genome evolution observed in wild isolates of Caulobacter crescentus.</title>
        <authorList>
            <person name="Ely B."/>
            <person name="Wilson K."/>
            <person name="Scott D."/>
        </authorList>
    </citation>
    <scope>NUCLEOTIDE SEQUENCE [LARGE SCALE GENOMIC DNA]</scope>
    <source>
        <strain evidence="4">CB13b1a</strain>
    </source>
</reference>
<evidence type="ECO:0000259" key="2">
    <source>
        <dbReference type="PROSITE" id="PS50930"/>
    </source>
</evidence>
<dbReference type="PANTHER" id="PTHR37299:SF1">
    <property type="entry name" value="STAGE 0 SPORULATION PROTEIN A HOMOLOG"/>
    <property type="match status" value="1"/>
</dbReference>
<evidence type="ECO:0000313" key="3">
    <source>
        <dbReference type="EMBL" id="ATC33340.1"/>
    </source>
</evidence>
<feature type="transmembrane region" description="Helical" evidence="1">
    <location>
        <begin position="79"/>
        <end position="98"/>
    </location>
</feature>
<sequence>MRAAPTTAWVVGLTAYSWLATTLCAAWFARRFALADGRVLSVEQSLAWQGAIYAAWLPVIGVVWLVLRRFGAGPRGVLAAFATGLVIVPLEAVVASLIDQAFAGGGDLAERALGRAPVCILLHTAIVAVGLAAAHHRRAAEASARNALLQAALAEARATPVLDVAERLMVMAGARRVPVDITAVEWFGAADNYVVVHWDGREGLMRATLQSLEARLDPRLFARAHRSALVNLSKVSQAQPLSDGSWRLTLASGAEVVTSRTYRDALLKRLGRQASDS</sequence>
<dbReference type="InterPro" id="IPR012379">
    <property type="entry name" value="LytTR_MHYE"/>
</dbReference>
<dbReference type="AlphaFoldDB" id="A0A290MY88"/>
<dbReference type="InterPro" id="IPR007492">
    <property type="entry name" value="LytTR_DNA-bd_dom"/>
</dbReference>
<name>A0A290MY88_CAUVI</name>
<dbReference type="EMBL" id="CP023315">
    <property type="protein sequence ID" value="ATC33340.1"/>
    <property type="molecule type" value="Genomic_DNA"/>
</dbReference>
<dbReference type="Proteomes" id="UP000217311">
    <property type="component" value="Chromosome"/>
</dbReference>
<dbReference type="RefSeq" id="WP_096052720.1">
    <property type="nucleotide sequence ID" value="NZ_CP023315.3"/>
</dbReference>
<evidence type="ECO:0000256" key="1">
    <source>
        <dbReference type="SAM" id="Phobius"/>
    </source>
</evidence>
<feature type="domain" description="HTH LytTR-type" evidence="2">
    <location>
        <begin position="173"/>
        <end position="272"/>
    </location>
</feature>
<dbReference type="GO" id="GO:0000156">
    <property type="term" value="F:phosphorelay response regulator activity"/>
    <property type="evidence" value="ECO:0007669"/>
    <property type="project" value="InterPro"/>
</dbReference>
<dbReference type="Pfam" id="PF04397">
    <property type="entry name" value="LytTR"/>
    <property type="match status" value="1"/>
</dbReference>
<dbReference type="Gene3D" id="2.40.50.1020">
    <property type="entry name" value="LytTr DNA-binding domain"/>
    <property type="match status" value="1"/>
</dbReference>
<feature type="transmembrane region" description="Helical" evidence="1">
    <location>
        <begin position="7"/>
        <end position="28"/>
    </location>
</feature>
<dbReference type="SMART" id="SM00850">
    <property type="entry name" value="LytTR"/>
    <property type="match status" value="1"/>
</dbReference>
<keyword evidence="3" id="KW-0238">DNA-binding</keyword>
<dbReference type="PANTHER" id="PTHR37299">
    <property type="entry name" value="TRANSCRIPTIONAL REGULATOR-RELATED"/>
    <property type="match status" value="1"/>
</dbReference>
<keyword evidence="1" id="KW-0812">Transmembrane</keyword>
<organism evidence="3 4">
    <name type="scientific">Caulobacter vibrioides</name>
    <name type="common">Caulobacter crescentus</name>
    <dbReference type="NCBI Taxonomy" id="155892"/>
    <lineage>
        <taxon>Bacteria</taxon>
        <taxon>Pseudomonadati</taxon>
        <taxon>Pseudomonadota</taxon>
        <taxon>Alphaproteobacteria</taxon>
        <taxon>Caulobacterales</taxon>
        <taxon>Caulobacteraceae</taxon>
        <taxon>Caulobacter</taxon>
    </lineage>
</organism>
<feature type="transmembrane region" description="Helical" evidence="1">
    <location>
        <begin position="48"/>
        <end position="67"/>
    </location>
</feature>
<protein>
    <submittedName>
        <fullName evidence="3">DNA-binding response regulator</fullName>
    </submittedName>
</protein>
<dbReference type="PROSITE" id="PS50930">
    <property type="entry name" value="HTH_LYTTR"/>
    <property type="match status" value="1"/>
</dbReference>
<keyword evidence="1" id="KW-0472">Membrane</keyword>
<keyword evidence="1" id="KW-1133">Transmembrane helix</keyword>
<dbReference type="GO" id="GO:0003677">
    <property type="term" value="F:DNA binding"/>
    <property type="evidence" value="ECO:0007669"/>
    <property type="project" value="UniProtKB-KW"/>
</dbReference>
<accession>A0A290MY88</accession>
<evidence type="ECO:0000313" key="4">
    <source>
        <dbReference type="Proteomes" id="UP000217311"/>
    </source>
</evidence>
<feature type="transmembrane region" description="Helical" evidence="1">
    <location>
        <begin position="113"/>
        <end position="134"/>
    </location>
</feature>
<proteinExistence type="predicted"/>
<dbReference type="InterPro" id="IPR046947">
    <property type="entry name" value="LytR-like"/>
</dbReference>
<dbReference type="PIRSF" id="PIRSF031767">
    <property type="entry name" value="MHYE_LytTR"/>
    <property type="match status" value="1"/>
</dbReference>